<dbReference type="AlphaFoldDB" id="A0A0M2NLJ2"/>
<name>A0A0M2NLJ2_9FIRM</name>
<feature type="chain" id="PRO_5018113660" evidence="2">
    <location>
        <begin position="35"/>
        <end position="309"/>
    </location>
</feature>
<comment type="caution">
    <text evidence="3">The sequence shown here is derived from an EMBL/GenBank/DDBJ whole genome shotgun (WGS) entry which is preliminary data.</text>
</comment>
<protein>
    <submittedName>
        <fullName evidence="3">Uncharacterized protein</fullName>
    </submittedName>
</protein>
<reference evidence="3 4" key="1">
    <citation type="submission" date="2015-04" db="EMBL/GenBank/DDBJ databases">
        <title>Draft genome sequence of bacteremic isolate Catabacter hongkongensis type strain HKU16T.</title>
        <authorList>
            <person name="Lau S.K."/>
            <person name="Teng J.L."/>
            <person name="Huang Y."/>
            <person name="Curreem S.O."/>
            <person name="Tsui S.K."/>
            <person name="Woo P.C."/>
        </authorList>
    </citation>
    <scope>NUCLEOTIDE SEQUENCE [LARGE SCALE GENOMIC DNA]</scope>
    <source>
        <strain evidence="3 4">HKU16</strain>
    </source>
</reference>
<dbReference type="EMBL" id="LAYJ01000088">
    <property type="protein sequence ID" value="KKI51110.1"/>
    <property type="molecule type" value="Genomic_DNA"/>
</dbReference>
<accession>A0A0M2NLJ2</accession>
<keyword evidence="2" id="KW-0732">Signal</keyword>
<dbReference type="RefSeq" id="WP_046443359.1">
    <property type="nucleotide sequence ID" value="NZ_LAYJ01000088.1"/>
</dbReference>
<evidence type="ECO:0000313" key="3">
    <source>
        <dbReference type="EMBL" id="KKI51110.1"/>
    </source>
</evidence>
<evidence type="ECO:0000313" key="4">
    <source>
        <dbReference type="Proteomes" id="UP000034076"/>
    </source>
</evidence>
<feature type="region of interest" description="Disordered" evidence="1">
    <location>
        <begin position="276"/>
        <end position="309"/>
    </location>
</feature>
<gene>
    <name evidence="3" type="ORF">CHK_1497</name>
</gene>
<organism evidence="3 4">
    <name type="scientific">Christensenella hongkongensis</name>
    <dbReference type="NCBI Taxonomy" id="270498"/>
    <lineage>
        <taxon>Bacteria</taxon>
        <taxon>Bacillati</taxon>
        <taxon>Bacillota</taxon>
        <taxon>Clostridia</taxon>
        <taxon>Christensenellales</taxon>
        <taxon>Christensenellaceae</taxon>
        <taxon>Christensenella</taxon>
    </lineage>
</organism>
<dbReference type="Proteomes" id="UP000034076">
    <property type="component" value="Unassembled WGS sequence"/>
</dbReference>
<evidence type="ECO:0000256" key="2">
    <source>
        <dbReference type="SAM" id="SignalP"/>
    </source>
</evidence>
<keyword evidence="4" id="KW-1185">Reference proteome</keyword>
<evidence type="ECO:0000256" key="1">
    <source>
        <dbReference type="SAM" id="MobiDB-lite"/>
    </source>
</evidence>
<sequence length="309" mass="33612">MEHTNQKKENKKKWLLVVSLLLICAFIITLSVLAATGTPDNTPETTQITEPEVPLAGADALGQNDTAGEPEEAENLPSGDADVSGADDREAVVAETVQRISPSAEAQGLQGATFVGETFVNATPVDNYQGNPDFVEPNPINVTVNAIEWLTAQLRDPQSDVYQYFDTRGAKTTLDSTGPNFAPTVNDQLRQDVEGIDGDSEFSWRIWKETNDQFNIFWTNEDISKMDKGDVIGDITKCTVDKNDTQDAEMVHGTAEVTTSQVTMGDGSKETINTIWGGSFKEDEPEAGQVQKLDDLKEEPEEPVAEAVA</sequence>
<feature type="region of interest" description="Disordered" evidence="1">
    <location>
        <begin position="58"/>
        <end position="85"/>
    </location>
</feature>
<proteinExistence type="predicted"/>
<feature type="compositionally biased region" description="Acidic residues" evidence="1">
    <location>
        <begin position="296"/>
        <end position="309"/>
    </location>
</feature>
<feature type="signal peptide" evidence="2">
    <location>
        <begin position="1"/>
        <end position="34"/>
    </location>
</feature>